<dbReference type="EMBL" id="JACCHS010000039">
    <property type="protein sequence ID" value="NYT46782.1"/>
    <property type="molecule type" value="Genomic_DNA"/>
</dbReference>
<reference evidence="4 5" key="1">
    <citation type="submission" date="2020-05" db="EMBL/GenBank/DDBJ databases">
        <title>Horizontal transmission and recombination maintain forever young bacterial symbiont genomes.</title>
        <authorList>
            <person name="Russell S.L."/>
            <person name="Pepper-Tunick E."/>
            <person name="Svedberg J."/>
            <person name="Byrne A."/>
            <person name="Ruelas Castillo J."/>
            <person name="Vollmers C."/>
            <person name="Beinart R.A."/>
            <person name="Corbett-Detig R."/>
        </authorList>
    </citation>
    <scope>NUCLEOTIDE SEQUENCE [LARGE SCALE GENOMIC DNA]</scope>
    <source>
        <strain evidence="4">4727-3</strain>
    </source>
</reference>
<dbReference type="AlphaFoldDB" id="A0A7Z0MNN7"/>
<dbReference type="NCBIfam" id="NF040493">
    <property type="entry name" value="TA_anti_VapB"/>
    <property type="match status" value="1"/>
</dbReference>
<name>A0A7Z0MNN7_9GAMM</name>
<evidence type="ECO:0000313" key="5">
    <source>
        <dbReference type="Proteomes" id="UP000537890"/>
    </source>
</evidence>
<organism evidence="4 5">
    <name type="scientific">Candidatus Methanofishera endochildressiae</name>
    <dbReference type="NCBI Taxonomy" id="2738884"/>
    <lineage>
        <taxon>Bacteria</taxon>
        <taxon>Pseudomonadati</taxon>
        <taxon>Pseudomonadota</taxon>
        <taxon>Gammaproteobacteria</taxon>
        <taxon>Candidatus Methanofishera</taxon>
    </lineage>
</organism>
<accession>A0A7Z0MNN7</accession>
<comment type="caution">
    <text evidence="4">The sequence shown here is derived from an EMBL/GenBank/DDBJ whole genome shotgun (WGS) entry which is preliminary data.</text>
</comment>
<dbReference type="SMART" id="SM00966">
    <property type="entry name" value="SpoVT_AbrB"/>
    <property type="match status" value="1"/>
</dbReference>
<keyword evidence="2 4" id="KW-0238">DNA-binding</keyword>
<dbReference type="InterPro" id="IPR051734">
    <property type="entry name" value="VapB_TA_antitoxins"/>
</dbReference>
<dbReference type="InterPro" id="IPR037914">
    <property type="entry name" value="SpoVT-AbrB_sf"/>
</dbReference>
<comment type="similarity">
    <text evidence="1">Belongs to the VapB family.</text>
</comment>
<protein>
    <submittedName>
        <fullName evidence="4">AbrB/MazE/SpoVT family DNA-binding domain-containing protein</fullName>
    </submittedName>
</protein>
<dbReference type="GO" id="GO:0003677">
    <property type="term" value="F:DNA binding"/>
    <property type="evidence" value="ECO:0007669"/>
    <property type="project" value="UniProtKB-UniRule"/>
</dbReference>
<evidence type="ECO:0000256" key="2">
    <source>
        <dbReference type="PROSITE-ProRule" id="PRU01076"/>
    </source>
</evidence>
<evidence type="ECO:0000256" key="1">
    <source>
        <dbReference type="ARBA" id="ARBA00007924"/>
    </source>
</evidence>
<dbReference type="Gene3D" id="2.10.260.10">
    <property type="match status" value="1"/>
</dbReference>
<evidence type="ECO:0000313" key="4">
    <source>
        <dbReference type="EMBL" id="NYT46782.1"/>
    </source>
</evidence>
<dbReference type="InterPro" id="IPR047976">
    <property type="entry name" value="Anti_VapB2-like"/>
</dbReference>
<dbReference type="PANTHER" id="PTHR37550">
    <property type="entry name" value="ANTITOXIN VAPB1"/>
    <property type="match status" value="1"/>
</dbReference>
<dbReference type="Proteomes" id="UP000537890">
    <property type="component" value="Unassembled WGS sequence"/>
</dbReference>
<dbReference type="Pfam" id="PF04014">
    <property type="entry name" value="MazE_antitoxin"/>
    <property type="match status" value="1"/>
</dbReference>
<gene>
    <name evidence="4" type="ORF">H0A75_03205</name>
</gene>
<evidence type="ECO:0000259" key="3">
    <source>
        <dbReference type="PROSITE" id="PS51740"/>
    </source>
</evidence>
<dbReference type="InterPro" id="IPR007159">
    <property type="entry name" value="SpoVT-AbrB_dom"/>
</dbReference>
<sequence length="75" mass="8584">MRTASLFKNGKNQAIRLPKDFEFEGVTEVEIIKEGESIILTPLRKSWASFANVEKADSDFLLERPDLMENARVEL</sequence>
<dbReference type="PANTHER" id="PTHR37550:SF3">
    <property type="entry name" value="ANTITOXIN VAPB1"/>
    <property type="match status" value="1"/>
</dbReference>
<dbReference type="PROSITE" id="PS51740">
    <property type="entry name" value="SPOVT_ABRB"/>
    <property type="match status" value="1"/>
</dbReference>
<dbReference type="SUPFAM" id="SSF89447">
    <property type="entry name" value="AbrB/MazE/MraZ-like"/>
    <property type="match status" value="1"/>
</dbReference>
<feature type="domain" description="SpoVT-AbrB" evidence="3">
    <location>
        <begin position="4"/>
        <end position="45"/>
    </location>
</feature>
<proteinExistence type="inferred from homology"/>